<dbReference type="Proteomes" id="UP000186015">
    <property type="component" value="Unassembled WGS sequence"/>
</dbReference>
<proteinExistence type="predicted"/>
<protein>
    <recommendedName>
        <fullName evidence="3">Adenylate cyclase</fullName>
    </recommendedName>
</protein>
<gene>
    <name evidence="1" type="ORF">SAMN05216469_12017</name>
</gene>
<evidence type="ECO:0008006" key="3">
    <source>
        <dbReference type="Google" id="ProtNLM"/>
    </source>
</evidence>
<organism evidence="1 2">
    <name type="scientific">Ruminococcus albus</name>
    <dbReference type="NCBI Taxonomy" id="1264"/>
    <lineage>
        <taxon>Bacteria</taxon>
        <taxon>Bacillati</taxon>
        <taxon>Bacillota</taxon>
        <taxon>Clostridia</taxon>
        <taxon>Eubacteriales</taxon>
        <taxon>Oscillospiraceae</taxon>
        <taxon>Ruminococcus</taxon>
    </lineage>
</organism>
<dbReference type="OrthoDB" id="1916917at2"/>
<reference evidence="1 2" key="1">
    <citation type="submission" date="2016-10" db="EMBL/GenBank/DDBJ databases">
        <authorList>
            <person name="de Groot N.N."/>
        </authorList>
    </citation>
    <scope>NUCLEOTIDE SEQUENCE [LARGE SCALE GENOMIC DNA]</scope>
    <source>
        <strain evidence="1 2">KH2T6</strain>
    </source>
</reference>
<dbReference type="AlphaFoldDB" id="A0A1H7P9X9"/>
<sequence>MRNIKCTTLRFNLDKPLDRQAWDYLQGMDKDEFKSYSRAVAVAVTEYFKNYYRKKDDPYFETREREDKFVERIVSAVETAVEKALPTFLAACFTKMVMPYNTAAPTINITNTNENNVSADDIDFDFVGG</sequence>
<dbReference type="EMBL" id="FOAT01000020">
    <property type="protein sequence ID" value="SEL32610.1"/>
    <property type="molecule type" value="Genomic_DNA"/>
</dbReference>
<evidence type="ECO:0000313" key="2">
    <source>
        <dbReference type="Proteomes" id="UP000186015"/>
    </source>
</evidence>
<evidence type="ECO:0000313" key="1">
    <source>
        <dbReference type="EMBL" id="SEL32610.1"/>
    </source>
</evidence>
<accession>A0A1H7P9X9</accession>
<name>A0A1H7P9X9_RUMAL</name>
<dbReference type="RefSeq" id="WP_074835615.1">
    <property type="nucleotide sequence ID" value="NZ_FOAT01000020.1"/>
</dbReference>